<reference evidence="3 4" key="1">
    <citation type="journal article" date="2018" name="BMC Genomics">
        <title>Genomic comparison of Trypanosoma conorhini and Trypanosoma rangeli to Trypanosoma cruzi strains of high and low virulence.</title>
        <authorList>
            <person name="Bradwell K.R."/>
            <person name="Koparde V.N."/>
            <person name="Matveyev A.V."/>
            <person name="Serrano M.G."/>
            <person name="Alves J.M."/>
            <person name="Parikh H."/>
            <person name="Huang B."/>
            <person name="Lee V."/>
            <person name="Espinosa-Alvarez O."/>
            <person name="Ortiz P.A."/>
            <person name="Costa-Martins A.G."/>
            <person name="Teixeira M.M."/>
            <person name="Buck G.A."/>
        </authorList>
    </citation>
    <scope>NUCLEOTIDE SEQUENCE [LARGE SCALE GENOMIC DNA]</scope>
    <source>
        <strain evidence="3 4">AM80</strain>
    </source>
</reference>
<dbReference type="AlphaFoldDB" id="A0A3R7M7R8"/>
<protein>
    <submittedName>
        <fullName evidence="3">Group II trans-sialidase superfamily</fullName>
    </submittedName>
</protein>
<proteinExistence type="predicted"/>
<dbReference type="GeneID" id="40325356"/>
<evidence type="ECO:0000313" key="3">
    <source>
        <dbReference type="EMBL" id="RNF10607.1"/>
    </source>
</evidence>
<organism evidence="3 4">
    <name type="scientific">Trypanosoma rangeli</name>
    <dbReference type="NCBI Taxonomy" id="5698"/>
    <lineage>
        <taxon>Eukaryota</taxon>
        <taxon>Discoba</taxon>
        <taxon>Euglenozoa</taxon>
        <taxon>Kinetoplastea</taxon>
        <taxon>Metakinetoplastina</taxon>
        <taxon>Trypanosomatida</taxon>
        <taxon>Trypanosomatidae</taxon>
        <taxon>Trypanosoma</taxon>
        <taxon>Herpetosoma</taxon>
    </lineage>
</organism>
<dbReference type="VEuPathDB" id="TriTrypDB:TRSC58_04114"/>
<dbReference type="Pfam" id="PF13859">
    <property type="entry name" value="BNR_3"/>
    <property type="match status" value="1"/>
</dbReference>
<evidence type="ECO:0000313" key="4">
    <source>
        <dbReference type="Proteomes" id="UP000283634"/>
    </source>
</evidence>
<sequence>MRQDYMFMPRATYAVRPTTIAKGNKVFLLVGGYHKKYDPSSKKWTKVSQGLDLLVGEATQDKVIQWGEPTSLVPQIEPSAKQRGLDQFVGGGGSGVVMEDDTFVFAMTARRTGDKRKRNCLHDHLFEGRRQKKKNGKHDGGKVDTSASYYDPNARKTSGRERRECF</sequence>
<dbReference type="InterPro" id="IPR036278">
    <property type="entry name" value="Sialidase_sf"/>
</dbReference>
<dbReference type="InterPro" id="IPR011040">
    <property type="entry name" value="Sialidase"/>
</dbReference>
<dbReference type="RefSeq" id="XP_029241653.1">
    <property type="nucleotide sequence ID" value="XM_029378464.1"/>
</dbReference>
<gene>
    <name evidence="3" type="ORF">TraAM80_01423</name>
</gene>
<evidence type="ECO:0000259" key="2">
    <source>
        <dbReference type="Pfam" id="PF13859"/>
    </source>
</evidence>
<evidence type="ECO:0000256" key="1">
    <source>
        <dbReference type="SAM" id="MobiDB-lite"/>
    </source>
</evidence>
<comment type="caution">
    <text evidence="3">The sequence shown here is derived from an EMBL/GenBank/DDBJ whole genome shotgun (WGS) entry which is preliminary data.</text>
</comment>
<accession>A0A3R7M7R8</accession>
<dbReference type="EMBL" id="MKGL01000029">
    <property type="protein sequence ID" value="RNF10607.1"/>
    <property type="molecule type" value="Genomic_DNA"/>
</dbReference>
<feature type="region of interest" description="Disordered" evidence="1">
    <location>
        <begin position="126"/>
        <end position="166"/>
    </location>
</feature>
<name>A0A3R7M7R8_TRYRA</name>
<feature type="domain" description="Sialidase" evidence="2">
    <location>
        <begin position="15"/>
        <end position="114"/>
    </location>
</feature>
<keyword evidence="4" id="KW-1185">Reference proteome</keyword>
<dbReference type="Gene3D" id="2.120.10.10">
    <property type="match status" value="1"/>
</dbReference>
<dbReference type="SUPFAM" id="SSF50939">
    <property type="entry name" value="Sialidases"/>
    <property type="match status" value="1"/>
</dbReference>
<dbReference type="Proteomes" id="UP000283634">
    <property type="component" value="Unassembled WGS sequence"/>
</dbReference>